<dbReference type="EMBL" id="FOBN01000005">
    <property type="protein sequence ID" value="SEM10813.1"/>
    <property type="molecule type" value="Genomic_DNA"/>
</dbReference>
<dbReference type="InterPro" id="IPR013792">
    <property type="entry name" value="RNA3'P_cycl/enolpyr_Trfase_a/b"/>
</dbReference>
<comment type="function">
    <text evidence="8">Catalyzes the transfer of the enolpyruvyl moiety of phosphoenolpyruvate (PEP) to the 5-hydroxyl of shikimate-3-phosphate (S3P) to produce enolpyruvyl shikimate-3-phosphate and inorganic phosphate.</text>
</comment>
<feature type="active site" description="Proton acceptor" evidence="8">
    <location>
        <position position="316"/>
    </location>
</feature>
<feature type="binding site" evidence="8">
    <location>
        <position position="391"/>
    </location>
    <ligand>
        <name>phosphoenolpyruvate</name>
        <dbReference type="ChEBI" id="CHEBI:58702"/>
    </ligand>
</feature>
<proteinExistence type="inferred from homology"/>
<evidence type="ECO:0000313" key="10">
    <source>
        <dbReference type="EMBL" id="MDP8084829.1"/>
    </source>
</evidence>
<reference evidence="11" key="1">
    <citation type="submission" date="2016-10" db="EMBL/GenBank/DDBJ databases">
        <authorList>
            <person name="de Groot N.N."/>
        </authorList>
    </citation>
    <scope>NUCLEOTIDE SEQUENCE [LARGE SCALE GENOMIC DNA]</scope>
    <source>
        <strain evidence="11">DSM 24204</strain>
    </source>
</reference>
<feature type="binding site" evidence="8">
    <location>
        <position position="347"/>
    </location>
    <ligand>
        <name>phosphoenolpyruvate</name>
        <dbReference type="ChEBI" id="CHEBI:58702"/>
    </ligand>
</feature>
<feature type="binding site" evidence="8">
    <location>
        <position position="174"/>
    </location>
    <ligand>
        <name>3-phosphoshikimate</name>
        <dbReference type="ChEBI" id="CHEBI:145989"/>
    </ligand>
</feature>
<dbReference type="InterPro" id="IPR023193">
    <property type="entry name" value="EPSP_synthase_CS"/>
</dbReference>
<protein>
    <recommendedName>
        <fullName evidence="8">3-phosphoshikimate 1-carboxyvinyltransferase</fullName>
        <ecNumber evidence="8">2.5.1.19</ecNumber>
    </recommendedName>
    <alternativeName>
        <fullName evidence="8">5-enolpyruvylshikimate-3-phosphate synthase</fullName>
        <shortName evidence="8">EPSP synthase</shortName>
        <shortName evidence="8">EPSPS</shortName>
    </alternativeName>
</protein>
<evidence type="ECO:0000313" key="13">
    <source>
        <dbReference type="Proteomes" id="UP001224812"/>
    </source>
</evidence>
<accession>A0A1H7VNH4</accession>
<evidence type="ECO:0000256" key="6">
    <source>
        <dbReference type="ARBA" id="ARBA00023141"/>
    </source>
</evidence>
<dbReference type="Proteomes" id="UP001224812">
    <property type="component" value="Unassembled WGS sequence"/>
</dbReference>
<keyword evidence="4 8" id="KW-0028">Amino-acid biosynthesis</keyword>
<organism evidence="11 12">
    <name type="scientific">Phocoenobacter skyensis</name>
    <dbReference type="NCBI Taxonomy" id="97481"/>
    <lineage>
        <taxon>Bacteria</taxon>
        <taxon>Pseudomonadati</taxon>
        <taxon>Pseudomonadota</taxon>
        <taxon>Gammaproteobacteria</taxon>
        <taxon>Pasteurellales</taxon>
        <taxon>Pasteurellaceae</taxon>
        <taxon>Phocoenobacter</taxon>
    </lineage>
</organism>
<dbReference type="OrthoDB" id="9809920at2"/>
<evidence type="ECO:0000256" key="1">
    <source>
        <dbReference type="ARBA" id="ARBA00004811"/>
    </source>
</evidence>
<keyword evidence="13" id="KW-1185">Reference proteome</keyword>
<dbReference type="InterPro" id="IPR001986">
    <property type="entry name" value="Enolpyruvate_Tfrase_dom"/>
</dbReference>
<comment type="subcellular location">
    <subcellularLocation>
        <location evidence="8">Cytoplasm</location>
    </subcellularLocation>
</comment>
<dbReference type="GO" id="GO:0003866">
    <property type="term" value="F:3-phosphoshikimate 1-carboxyvinyltransferase activity"/>
    <property type="evidence" value="ECO:0007669"/>
    <property type="project" value="UniProtKB-UniRule"/>
</dbReference>
<feature type="binding site" evidence="8">
    <location>
        <position position="27"/>
    </location>
    <ligand>
        <name>3-phosphoshikimate</name>
        <dbReference type="ChEBI" id="CHEBI:145989"/>
    </ligand>
</feature>
<dbReference type="PROSITE" id="PS00104">
    <property type="entry name" value="EPSP_SYNTHASE_1"/>
    <property type="match status" value="1"/>
</dbReference>
<feature type="binding site" evidence="8">
    <location>
        <position position="22"/>
    </location>
    <ligand>
        <name>3-phosphoshikimate</name>
        <dbReference type="ChEBI" id="CHEBI:145989"/>
    </ligand>
</feature>
<dbReference type="PROSITE" id="PS00885">
    <property type="entry name" value="EPSP_SYNTHASE_2"/>
    <property type="match status" value="1"/>
</dbReference>
<dbReference type="GeneID" id="83544410"/>
<evidence type="ECO:0000256" key="7">
    <source>
        <dbReference type="ARBA" id="ARBA00044633"/>
    </source>
</evidence>
<dbReference type="RefSeq" id="WP_090920905.1">
    <property type="nucleotide sequence ID" value="NZ_CP016180.1"/>
</dbReference>
<reference evidence="10 13" key="3">
    <citation type="journal article" date="2023" name="Front. Microbiol.">
        <title>Phylogeography and host specificity of Pasteurellaceae pathogenic to sea-farmed fish in the north-east Atlantic.</title>
        <authorList>
            <person name="Gulla S."/>
            <person name="Colquhoun D.J."/>
            <person name="Olsen A.B."/>
            <person name="Spilsberg B."/>
            <person name="Lagesen K."/>
            <person name="Aakesson C.P."/>
            <person name="Strom S."/>
            <person name="Manji F."/>
            <person name="Birkbeck T.H."/>
            <person name="Nilsen H.K."/>
        </authorList>
    </citation>
    <scope>NUCLEOTIDE SEQUENCE [LARGE SCALE GENOMIC DNA]</scope>
    <source>
        <strain evidence="10 13">VIO11850</strain>
    </source>
</reference>
<dbReference type="FunFam" id="3.65.10.10:FF:000004">
    <property type="entry name" value="3-phosphoshikimate 1-carboxyvinyltransferase"/>
    <property type="match status" value="1"/>
</dbReference>
<dbReference type="EMBL" id="JASAVS010000003">
    <property type="protein sequence ID" value="MDP8084829.1"/>
    <property type="molecule type" value="Genomic_DNA"/>
</dbReference>
<dbReference type="Pfam" id="PF00275">
    <property type="entry name" value="EPSP_synthase"/>
    <property type="match status" value="1"/>
</dbReference>
<dbReference type="HAMAP" id="MF_00210">
    <property type="entry name" value="EPSP_synth"/>
    <property type="match status" value="1"/>
</dbReference>
<dbReference type="FunFam" id="3.65.10.10:FF:000003">
    <property type="entry name" value="3-phosphoshikimate 1-carboxyvinyltransferase"/>
    <property type="match status" value="1"/>
</dbReference>
<dbReference type="PIRSF" id="PIRSF000505">
    <property type="entry name" value="EPSPS"/>
    <property type="match status" value="1"/>
</dbReference>
<reference evidence="12" key="2">
    <citation type="submission" date="2016-10" db="EMBL/GenBank/DDBJ databases">
        <authorList>
            <person name="Varghese N."/>
            <person name="Submissions S."/>
        </authorList>
    </citation>
    <scope>NUCLEOTIDE SEQUENCE [LARGE SCALE GENOMIC DNA]</scope>
    <source>
        <strain evidence="12">DSM 24204</strain>
    </source>
</reference>
<dbReference type="Gene3D" id="3.65.10.10">
    <property type="entry name" value="Enolpyruvate transferase domain"/>
    <property type="match status" value="2"/>
</dbReference>
<evidence type="ECO:0000256" key="4">
    <source>
        <dbReference type="ARBA" id="ARBA00022605"/>
    </source>
</evidence>
<evidence type="ECO:0000256" key="8">
    <source>
        <dbReference type="HAMAP-Rule" id="MF_00210"/>
    </source>
</evidence>
<dbReference type="UniPathway" id="UPA00053">
    <property type="reaction ID" value="UER00089"/>
</dbReference>
<feature type="binding site" evidence="8">
    <location>
        <position position="201"/>
    </location>
    <ligand>
        <name>3-phosphoshikimate</name>
        <dbReference type="ChEBI" id="CHEBI:145989"/>
    </ligand>
</feature>
<dbReference type="NCBIfam" id="TIGR01356">
    <property type="entry name" value="aroA"/>
    <property type="match status" value="1"/>
</dbReference>
<dbReference type="AlphaFoldDB" id="A0A1H7VNH4"/>
<name>A0A1H7VNH4_9PAST</name>
<evidence type="ECO:0000313" key="12">
    <source>
        <dbReference type="Proteomes" id="UP000198883"/>
    </source>
</evidence>
<dbReference type="GO" id="GO:0005737">
    <property type="term" value="C:cytoplasm"/>
    <property type="evidence" value="ECO:0007669"/>
    <property type="project" value="UniProtKB-SubCell"/>
</dbReference>
<dbReference type="GO" id="GO:0008652">
    <property type="term" value="P:amino acid biosynthetic process"/>
    <property type="evidence" value="ECO:0007669"/>
    <property type="project" value="UniProtKB-KW"/>
</dbReference>
<comment type="similarity">
    <text evidence="2 8">Belongs to the EPSP synthase family.</text>
</comment>
<evidence type="ECO:0000256" key="2">
    <source>
        <dbReference type="ARBA" id="ARBA00009948"/>
    </source>
</evidence>
<dbReference type="InterPro" id="IPR036968">
    <property type="entry name" value="Enolpyruvate_Tfrase_sf"/>
</dbReference>
<feature type="binding site" evidence="8">
    <location>
        <position position="339"/>
    </location>
    <ligand>
        <name>3-phosphoshikimate</name>
        <dbReference type="ChEBI" id="CHEBI:145989"/>
    </ligand>
</feature>
<comment type="subunit">
    <text evidence="8">Monomer.</text>
</comment>
<dbReference type="CDD" id="cd01556">
    <property type="entry name" value="EPSP_synthase"/>
    <property type="match status" value="1"/>
</dbReference>
<dbReference type="PANTHER" id="PTHR21090">
    <property type="entry name" value="AROM/DEHYDROQUINATE SYNTHASE"/>
    <property type="match status" value="1"/>
</dbReference>
<sequence>MKKLTLYPISKIDGEINLLGSKSLSNRALLLSGLATGTTKITNLLDSDDTRHMLNALKELEVKYQLSDDKTVYEIHGVGGAFDIQNGLSLFLGNAGTAMRPLAAALCLKGNKDAEIVLTGEPRMKERPILHLVDALRQIGAKIEYLENDGYPPIAIQNRGLQGGKVKIDGSISSQFLTALLMVSPLVEADLEIEIIGDLVSKPYIDITLAMMKDFGVRVQNDNYQKFHIKGNQHYISPRQYLVEGDASSASYFLAAAAIKGKVKVTGICKNSIQGDRLFVDVLEKMGAKVTWGSNFVEVERGELKGIDMDMNHIPDAAMTIATTALFAKGETVIRNIYNWRVKETDRLTAMATELRKVGAEVKEGEDFIRIQPLALEQFKQAEIETYDDHRIAMCFSLIALSNTPVTILDPDCTAKTFPSFFDEFKRVCC</sequence>
<feature type="binding site" evidence="8">
    <location>
        <position position="23"/>
    </location>
    <ligand>
        <name>3-phosphoshikimate</name>
        <dbReference type="ChEBI" id="CHEBI:145989"/>
    </ligand>
</feature>
<feature type="binding site" evidence="8">
    <location>
        <position position="22"/>
    </location>
    <ligand>
        <name>phosphoenolpyruvate</name>
        <dbReference type="ChEBI" id="CHEBI:58702"/>
    </ligand>
</feature>
<evidence type="ECO:0000259" key="9">
    <source>
        <dbReference type="Pfam" id="PF00275"/>
    </source>
</evidence>
<comment type="catalytic activity">
    <reaction evidence="7">
        <text>3-phosphoshikimate + phosphoenolpyruvate = 5-O-(1-carboxyvinyl)-3-phosphoshikimate + phosphate</text>
        <dbReference type="Rhea" id="RHEA:21256"/>
        <dbReference type="ChEBI" id="CHEBI:43474"/>
        <dbReference type="ChEBI" id="CHEBI:57701"/>
        <dbReference type="ChEBI" id="CHEBI:58702"/>
        <dbReference type="ChEBI" id="CHEBI:145989"/>
        <dbReference type="EC" id="2.5.1.19"/>
    </reaction>
    <physiologicalReaction direction="left-to-right" evidence="7">
        <dbReference type="Rhea" id="RHEA:21257"/>
    </physiologicalReaction>
</comment>
<dbReference type="InterPro" id="IPR006264">
    <property type="entry name" value="EPSP_synthase"/>
</dbReference>
<comment type="pathway">
    <text evidence="1 8">Metabolic intermediate biosynthesis; chorismate biosynthesis; chorismate from D-erythrose 4-phosphate and phosphoenolpyruvate: step 6/7.</text>
</comment>
<feature type="binding site" evidence="8">
    <location>
        <position position="175"/>
    </location>
    <ligand>
        <name>3-phosphoshikimate</name>
        <dbReference type="ChEBI" id="CHEBI:145989"/>
    </ligand>
</feature>
<feature type="domain" description="Enolpyruvate transferase" evidence="9">
    <location>
        <begin position="8"/>
        <end position="424"/>
    </location>
</feature>
<feature type="binding site" evidence="8">
    <location>
        <position position="96"/>
    </location>
    <ligand>
        <name>phosphoenolpyruvate</name>
        <dbReference type="ChEBI" id="CHEBI:58702"/>
    </ligand>
</feature>
<keyword evidence="3 8" id="KW-0963">Cytoplasm</keyword>
<feature type="binding site" evidence="8">
    <location>
        <position position="127"/>
    </location>
    <ligand>
        <name>phosphoenolpyruvate</name>
        <dbReference type="ChEBI" id="CHEBI:58702"/>
    </ligand>
</feature>
<feature type="binding site" evidence="8">
    <location>
        <position position="173"/>
    </location>
    <ligand>
        <name>3-phosphoshikimate</name>
        <dbReference type="ChEBI" id="CHEBI:145989"/>
    </ligand>
</feature>
<keyword evidence="6 8" id="KW-0057">Aromatic amino acid biosynthesis</keyword>
<dbReference type="GO" id="GO:0009423">
    <property type="term" value="P:chorismate biosynthetic process"/>
    <property type="evidence" value="ECO:0007669"/>
    <property type="project" value="UniProtKB-UniRule"/>
</dbReference>
<feature type="binding site" evidence="8">
    <location>
        <position position="175"/>
    </location>
    <ligand>
        <name>phosphoenolpyruvate</name>
        <dbReference type="ChEBI" id="CHEBI:58702"/>
    </ligand>
</feature>
<feature type="binding site" evidence="8">
    <location>
        <position position="316"/>
    </location>
    <ligand>
        <name>3-phosphoshikimate</name>
        <dbReference type="ChEBI" id="CHEBI:145989"/>
    </ligand>
</feature>
<feature type="binding site" evidence="8">
    <location>
        <position position="343"/>
    </location>
    <ligand>
        <name>3-phosphoshikimate</name>
        <dbReference type="ChEBI" id="CHEBI:145989"/>
    </ligand>
</feature>
<dbReference type="EC" id="2.5.1.19" evidence="8"/>
<keyword evidence="5 8" id="KW-0808">Transferase</keyword>
<evidence type="ECO:0000256" key="3">
    <source>
        <dbReference type="ARBA" id="ARBA00022490"/>
    </source>
</evidence>
<dbReference type="SUPFAM" id="SSF55205">
    <property type="entry name" value="EPT/RTPC-like"/>
    <property type="match status" value="1"/>
</dbReference>
<evidence type="ECO:0000313" key="11">
    <source>
        <dbReference type="EMBL" id="SEM10813.1"/>
    </source>
</evidence>
<dbReference type="GO" id="GO:0009073">
    <property type="term" value="P:aromatic amino acid family biosynthetic process"/>
    <property type="evidence" value="ECO:0007669"/>
    <property type="project" value="UniProtKB-KW"/>
</dbReference>
<evidence type="ECO:0000256" key="5">
    <source>
        <dbReference type="ARBA" id="ARBA00022679"/>
    </source>
</evidence>
<dbReference type="Proteomes" id="UP000198883">
    <property type="component" value="Unassembled WGS sequence"/>
</dbReference>
<gene>
    <name evidence="8 10" type="primary">aroA</name>
    <name evidence="10" type="ORF">QJT92_02620</name>
    <name evidence="11" type="ORF">SAMN05444853_10549</name>
</gene>
<dbReference type="PANTHER" id="PTHR21090:SF5">
    <property type="entry name" value="PENTAFUNCTIONAL AROM POLYPEPTIDE"/>
    <property type="match status" value="1"/>
</dbReference>
<feature type="binding site" evidence="8">
    <location>
        <position position="416"/>
    </location>
    <ligand>
        <name>phosphoenolpyruvate</name>
        <dbReference type="ChEBI" id="CHEBI:58702"/>
    </ligand>
</feature>
<dbReference type="STRING" id="97481.SAMN05444853_10549"/>